<evidence type="ECO:0000256" key="2">
    <source>
        <dbReference type="ARBA" id="ARBA00016337"/>
    </source>
</evidence>
<dbReference type="Proteomes" id="UP000245375">
    <property type="component" value="Unassembled WGS sequence"/>
</dbReference>
<dbReference type="GO" id="GO:0046872">
    <property type="term" value="F:metal ion binding"/>
    <property type="evidence" value="ECO:0007669"/>
    <property type="project" value="UniProtKB-UniRule"/>
</dbReference>
<dbReference type="PANTHER" id="PTHR30040">
    <property type="entry name" value="THIAMINE BIOSYNTHESIS LIPOPROTEIN APBE"/>
    <property type="match status" value="1"/>
</dbReference>
<evidence type="ECO:0000313" key="14">
    <source>
        <dbReference type="Proteomes" id="UP000245375"/>
    </source>
</evidence>
<reference evidence="13" key="2">
    <citation type="submission" date="2018-05" db="EMBL/GenBank/DDBJ databases">
        <authorList>
            <person name="Lanie J.A."/>
            <person name="Ng W.-L."/>
            <person name="Kazmierczak K.M."/>
            <person name="Andrzejewski T.M."/>
            <person name="Davidsen T.M."/>
            <person name="Wayne K.J."/>
            <person name="Tettelin H."/>
            <person name="Glass J.I."/>
            <person name="Rusch D."/>
            <person name="Podicherti R."/>
            <person name="Tsui H.-C.T."/>
            <person name="Winkler M.E."/>
        </authorList>
    </citation>
    <scope>NUCLEOTIDE SEQUENCE [LARGE SCALE GENOMIC DNA]</scope>
    <source>
        <strain evidence="13">ZY111</strain>
    </source>
</reference>
<protein>
    <recommendedName>
        <fullName evidence="2 10">FAD:protein FMN transferase</fullName>
        <ecNumber evidence="1 10">2.7.1.180</ecNumber>
    </recommendedName>
    <alternativeName>
        <fullName evidence="8 10">Flavin transferase</fullName>
    </alternativeName>
</protein>
<dbReference type="PANTHER" id="PTHR30040:SF2">
    <property type="entry name" value="FAD:PROTEIN FMN TRANSFERASE"/>
    <property type="match status" value="1"/>
</dbReference>
<keyword evidence="12" id="KW-0997">Cell inner membrane</keyword>
<dbReference type="GO" id="GO:0016740">
    <property type="term" value="F:transferase activity"/>
    <property type="evidence" value="ECO:0007669"/>
    <property type="project" value="UniProtKB-UniRule"/>
</dbReference>
<evidence type="ECO:0000256" key="8">
    <source>
        <dbReference type="ARBA" id="ARBA00031306"/>
    </source>
</evidence>
<comment type="cofactor">
    <cofactor evidence="11">
        <name>Mg(2+)</name>
        <dbReference type="ChEBI" id="CHEBI:18420"/>
    </cofactor>
    <cofactor evidence="11">
        <name>Mn(2+)</name>
        <dbReference type="ChEBI" id="CHEBI:29035"/>
    </cofactor>
    <text evidence="11">Magnesium. Can also use manganese.</text>
</comment>
<feature type="binding site" evidence="11">
    <location>
        <position position="281"/>
    </location>
    <ligand>
        <name>Mg(2+)</name>
        <dbReference type="ChEBI" id="CHEBI:18420"/>
    </ligand>
</feature>
<comment type="similarity">
    <text evidence="10 12">Belongs to the ApbE family.</text>
</comment>
<dbReference type="AlphaFoldDB" id="A0A2U2X1N6"/>
<accession>A0A2U2X1N6</accession>
<keyword evidence="6 10" id="KW-0274">FAD</keyword>
<dbReference type="RefSeq" id="WP_109353618.1">
    <property type="nucleotide sequence ID" value="NZ_QFRI01000004.1"/>
</dbReference>
<gene>
    <name evidence="13" type="ORF">DIS18_13520</name>
</gene>
<dbReference type="OrthoDB" id="9778595at2"/>
<dbReference type="EMBL" id="QFRI01000004">
    <property type="protein sequence ID" value="PWH81696.1"/>
    <property type="molecule type" value="Genomic_DNA"/>
</dbReference>
<dbReference type="Gene3D" id="3.10.520.10">
    <property type="entry name" value="ApbE-like domains"/>
    <property type="match status" value="1"/>
</dbReference>
<dbReference type="Pfam" id="PF02424">
    <property type="entry name" value="ApbE"/>
    <property type="match status" value="1"/>
</dbReference>
<evidence type="ECO:0000256" key="11">
    <source>
        <dbReference type="PIRSR" id="PIRSR006268-2"/>
    </source>
</evidence>
<evidence type="ECO:0000313" key="13">
    <source>
        <dbReference type="EMBL" id="PWH81696.1"/>
    </source>
</evidence>
<feature type="binding site" evidence="11">
    <location>
        <position position="160"/>
    </location>
    <ligand>
        <name>Mg(2+)</name>
        <dbReference type="ChEBI" id="CHEBI:18420"/>
    </ligand>
</feature>
<feature type="binding site" evidence="11">
    <location>
        <position position="277"/>
    </location>
    <ligand>
        <name>Mg(2+)</name>
        <dbReference type="ChEBI" id="CHEBI:18420"/>
    </ligand>
</feature>
<evidence type="ECO:0000256" key="4">
    <source>
        <dbReference type="ARBA" id="ARBA00022679"/>
    </source>
</evidence>
<evidence type="ECO:0000256" key="10">
    <source>
        <dbReference type="PIRNR" id="PIRNR006268"/>
    </source>
</evidence>
<evidence type="ECO:0000256" key="12">
    <source>
        <dbReference type="RuleBase" id="RU363002"/>
    </source>
</evidence>
<dbReference type="GO" id="GO:0005886">
    <property type="term" value="C:plasma membrane"/>
    <property type="evidence" value="ECO:0007669"/>
    <property type="project" value="UniProtKB-SubCell"/>
</dbReference>
<evidence type="ECO:0000256" key="6">
    <source>
        <dbReference type="ARBA" id="ARBA00022827"/>
    </source>
</evidence>
<dbReference type="EC" id="2.7.1.180" evidence="1 10"/>
<organism evidence="13 14">
    <name type="scientific">Algibacter marinivivus</name>
    <dbReference type="NCBI Taxonomy" id="2100723"/>
    <lineage>
        <taxon>Bacteria</taxon>
        <taxon>Pseudomonadati</taxon>
        <taxon>Bacteroidota</taxon>
        <taxon>Flavobacteriia</taxon>
        <taxon>Flavobacteriales</taxon>
        <taxon>Flavobacteriaceae</taxon>
        <taxon>Algibacter</taxon>
    </lineage>
</organism>
<evidence type="ECO:0000256" key="1">
    <source>
        <dbReference type="ARBA" id="ARBA00011955"/>
    </source>
</evidence>
<keyword evidence="12" id="KW-0472">Membrane</keyword>
<dbReference type="PROSITE" id="PS51257">
    <property type="entry name" value="PROKAR_LIPOPROTEIN"/>
    <property type="match status" value="1"/>
</dbReference>
<evidence type="ECO:0000256" key="9">
    <source>
        <dbReference type="ARBA" id="ARBA00048540"/>
    </source>
</evidence>
<comment type="catalytic activity">
    <reaction evidence="9 10 12">
        <text>L-threonyl-[protein] + FAD = FMN-L-threonyl-[protein] + AMP + H(+)</text>
        <dbReference type="Rhea" id="RHEA:36847"/>
        <dbReference type="Rhea" id="RHEA-COMP:11060"/>
        <dbReference type="Rhea" id="RHEA-COMP:11061"/>
        <dbReference type="ChEBI" id="CHEBI:15378"/>
        <dbReference type="ChEBI" id="CHEBI:30013"/>
        <dbReference type="ChEBI" id="CHEBI:57692"/>
        <dbReference type="ChEBI" id="CHEBI:74257"/>
        <dbReference type="ChEBI" id="CHEBI:456215"/>
        <dbReference type="EC" id="2.7.1.180"/>
    </reaction>
</comment>
<keyword evidence="14" id="KW-1185">Reference proteome</keyword>
<dbReference type="PIRSF" id="PIRSF006268">
    <property type="entry name" value="ApbE"/>
    <property type="match status" value="1"/>
</dbReference>
<sequence length="325" mass="36830">MRNLVVLLIISVLFSCKREPKNTKLSGAIFGTSYSIIYDSDINYETQFDSLFYVINKSLSTYQTNSDISKLNRNESFEIDKHFIKVYDASKEIFGQTEGAFDPTIGNVVNAWKFGSENTIEVVDSLKIDSLMQYVGFDKTYRSNNTIRKSNPNVYLEFNAIAKGYAVDVLGEYLESNKIEDYLVEIGGEIRTRGINAEKQSKWKVGVEEPNFEGQKSILKSITLKDEAMATSGTYRKFKIDENGNRYAHIIDTETGYPSKTNLLSISVITDDCMTADAYATAFKSMGVDKIKSFLKNHLELKVFLIFENKNKELETLNLNGFPES</sequence>
<proteinExistence type="inferred from homology"/>
<dbReference type="SUPFAM" id="SSF143631">
    <property type="entry name" value="ApbE-like"/>
    <property type="match status" value="1"/>
</dbReference>
<keyword evidence="12" id="KW-0449">Lipoprotein</keyword>
<keyword evidence="3 10" id="KW-0285">Flavoprotein</keyword>
<keyword evidence="12" id="KW-1003">Cell membrane</keyword>
<comment type="subcellular location">
    <subcellularLocation>
        <location evidence="12">Cell inner membrane</location>
        <topology evidence="12">Lipid-anchor</topology>
        <orientation evidence="12">Periplasmic side</orientation>
    </subcellularLocation>
</comment>
<dbReference type="InterPro" id="IPR003374">
    <property type="entry name" value="ApbE-like_sf"/>
</dbReference>
<keyword evidence="4 10" id="KW-0808">Transferase</keyword>
<dbReference type="InterPro" id="IPR024932">
    <property type="entry name" value="ApbE"/>
</dbReference>
<keyword evidence="5 10" id="KW-0479">Metal-binding</keyword>
<evidence type="ECO:0000256" key="7">
    <source>
        <dbReference type="ARBA" id="ARBA00022842"/>
    </source>
</evidence>
<comment type="function">
    <text evidence="12">Flavin transferase that catalyzes the transfer of the FMN moiety of FAD and its covalent binding to the hydroxyl group of a threonine residue in a target flavoprotein.</text>
</comment>
<comment type="caution">
    <text evidence="13">The sequence shown here is derived from an EMBL/GenBank/DDBJ whole genome shotgun (WGS) entry which is preliminary data.</text>
</comment>
<evidence type="ECO:0000256" key="5">
    <source>
        <dbReference type="ARBA" id="ARBA00022723"/>
    </source>
</evidence>
<evidence type="ECO:0000256" key="3">
    <source>
        <dbReference type="ARBA" id="ARBA00022630"/>
    </source>
</evidence>
<reference evidence="13" key="1">
    <citation type="submission" date="2018-05" db="EMBL/GenBank/DDBJ databases">
        <title>Algibacter marinivivus sp. nov., isolated from sample around a algae.</title>
        <authorList>
            <person name="Zhong X."/>
        </authorList>
    </citation>
    <scope>NUCLEOTIDE SEQUENCE [LARGE SCALE GENOMIC DNA]</scope>
    <source>
        <strain evidence="13">ZY111</strain>
    </source>
</reference>
<name>A0A2U2X1N6_9FLAO</name>
<keyword evidence="7 10" id="KW-0460">Magnesium</keyword>